<comment type="caution">
    <text evidence="7">The sequence shown here is derived from an EMBL/GenBank/DDBJ whole genome shotgun (WGS) entry which is preliminary data.</text>
</comment>
<evidence type="ECO:0000259" key="4">
    <source>
        <dbReference type="Pfam" id="PF23337"/>
    </source>
</evidence>
<dbReference type="GO" id="GO:0060271">
    <property type="term" value="P:cilium assembly"/>
    <property type="evidence" value="ECO:0007669"/>
    <property type="project" value="TreeGrafter"/>
</dbReference>
<evidence type="ECO:0000313" key="8">
    <source>
        <dbReference type="Proteomes" id="UP001209878"/>
    </source>
</evidence>
<dbReference type="InterPro" id="IPR028073">
    <property type="entry name" value="PHTB1_N_dom"/>
</dbReference>
<feature type="domain" description="PTHB1 C-terminal helix bundle" evidence="6">
    <location>
        <begin position="742"/>
        <end position="816"/>
    </location>
</feature>
<feature type="domain" description="PTHB1 N-terminal" evidence="2">
    <location>
        <begin position="1"/>
        <end position="363"/>
    </location>
</feature>
<dbReference type="InterPro" id="IPR055364">
    <property type="entry name" value="PTHB1_CtH_dom"/>
</dbReference>
<dbReference type="InterPro" id="IPR028074">
    <property type="entry name" value="PHTB1_GAE_dom"/>
</dbReference>
<reference evidence="7" key="1">
    <citation type="journal article" date="2023" name="Mol. Biol. Evol.">
        <title>Third-Generation Sequencing Reveals the Adaptive Role of the Epigenome in Three Deep-Sea Polychaetes.</title>
        <authorList>
            <person name="Perez M."/>
            <person name="Aroh O."/>
            <person name="Sun Y."/>
            <person name="Lan Y."/>
            <person name="Juniper S.K."/>
            <person name="Young C.R."/>
            <person name="Angers B."/>
            <person name="Qian P.Y."/>
        </authorList>
    </citation>
    <scope>NUCLEOTIDE SEQUENCE</scope>
    <source>
        <strain evidence="7">R07B-5</strain>
    </source>
</reference>
<protein>
    <recommendedName>
        <fullName evidence="9">Protein PTHB1</fullName>
    </recommendedName>
</protein>
<dbReference type="Pfam" id="PF23339">
    <property type="entry name" value="PTHB1_CtH"/>
    <property type="match status" value="1"/>
</dbReference>
<dbReference type="EMBL" id="JAODUO010000526">
    <property type="protein sequence ID" value="KAK2178858.1"/>
    <property type="molecule type" value="Genomic_DNA"/>
</dbReference>
<dbReference type="AlphaFoldDB" id="A0AAD9KXY9"/>
<dbReference type="Pfam" id="PF14727">
    <property type="entry name" value="PHTB1_N"/>
    <property type="match status" value="1"/>
</dbReference>
<evidence type="ECO:0000259" key="6">
    <source>
        <dbReference type="Pfam" id="PF23339"/>
    </source>
</evidence>
<dbReference type="InterPro" id="IPR055362">
    <property type="entry name" value="PTHB1_pf_dom"/>
</dbReference>
<proteinExistence type="predicted"/>
<feature type="domain" description="PTHB1 GAE" evidence="3">
    <location>
        <begin position="438"/>
        <end position="522"/>
    </location>
</feature>
<dbReference type="GO" id="GO:0034464">
    <property type="term" value="C:BBSome"/>
    <property type="evidence" value="ECO:0007669"/>
    <property type="project" value="InterPro"/>
</dbReference>
<evidence type="ECO:0000313" key="7">
    <source>
        <dbReference type="EMBL" id="KAK2178858.1"/>
    </source>
</evidence>
<gene>
    <name evidence="7" type="ORF">NP493_524g01017</name>
</gene>
<dbReference type="Pfam" id="PF23337">
    <property type="entry name" value="PTHB1_pf"/>
    <property type="match status" value="1"/>
</dbReference>
<evidence type="ECO:0000259" key="2">
    <source>
        <dbReference type="Pfam" id="PF14727"/>
    </source>
</evidence>
<dbReference type="Pfam" id="PF14728">
    <property type="entry name" value="PTHB1_GAE"/>
    <property type="match status" value="1"/>
</dbReference>
<feature type="domain" description="PTHB1 platform" evidence="4">
    <location>
        <begin position="527"/>
        <end position="635"/>
    </location>
</feature>
<name>A0AAD9KXY9_RIDPI</name>
<feature type="region of interest" description="Disordered" evidence="1">
    <location>
        <begin position="907"/>
        <end position="929"/>
    </location>
</feature>
<accession>A0AAD9KXY9</accession>
<evidence type="ECO:0000259" key="3">
    <source>
        <dbReference type="Pfam" id="PF14728"/>
    </source>
</evidence>
<dbReference type="PANTHER" id="PTHR20991">
    <property type="entry name" value="PARATHYROID HORMONE-RESPONSIVE B1 GENE"/>
    <property type="match status" value="1"/>
</dbReference>
<evidence type="ECO:0008006" key="9">
    <source>
        <dbReference type="Google" id="ProtNLM"/>
    </source>
</evidence>
<dbReference type="InterPro" id="IPR026511">
    <property type="entry name" value="PTHB1"/>
</dbReference>
<evidence type="ECO:0000256" key="1">
    <source>
        <dbReference type="SAM" id="MobiDB-lite"/>
    </source>
</evidence>
<dbReference type="GO" id="GO:0016020">
    <property type="term" value="C:membrane"/>
    <property type="evidence" value="ECO:0007669"/>
    <property type="project" value="TreeGrafter"/>
</dbReference>
<dbReference type="Proteomes" id="UP001209878">
    <property type="component" value="Unassembled WGS sequence"/>
</dbReference>
<organism evidence="7 8">
    <name type="scientific">Ridgeia piscesae</name>
    <name type="common">Tubeworm</name>
    <dbReference type="NCBI Taxonomy" id="27915"/>
    <lineage>
        <taxon>Eukaryota</taxon>
        <taxon>Metazoa</taxon>
        <taxon>Spiralia</taxon>
        <taxon>Lophotrochozoa</taxon>
        <taxon>Annelida</taxon>
        <taxon>Polychaeta</taxon>
        <taxon>Sedentaria</taxon>
        <taxon>Canalipalpata</taxon>
        <taxon>Sabellida</taxon>
        <taxon>Siboglinidae</taxon>
        <taxon>Ridgeia</taxon>
    </lineage>
</organism>
<dbReference type="PANTHER" id="PTHR20991:SF0">
    <property type="entry name" value="PROTEIN PTHB1"/>
    <property type="match status" value="1"/>
</dbReference>
<dbReference type="Pfam" id="PF23338">
    <property type="entry name" value="PTHB1_hp"/>
    <property type="match status" value="1"/>
</dbReference>
<dbReference type="InterPro" id="IPR036322">
    <property type="entry name" value="WD40_repeat_dom_sf"/>
</dbReference>
<sequence length="929" mass="103499">MSLFKAREWWSTKAGVDEEFDTGCLCVGDIDNRGTGDKIIIGSYHGYLRIYEPHPTKTEDGWTGFQAQDVLCEMQLPLPILQVEAGLFVSGSDSVHLAILHPRKLSVYSLLASSGAVSYGAHYQLKLVYEHNLQRTAFNFCYGPFGGVKGRDFLCVQSMDGTLTVFEQESFSFTRFLPGALLPGPVTYIARTDSFVTVSSSRQVECYKYQVLAVASETKTKEESQNIKTGKRVAVDWTFGLGEEAIQIMMTTFPQTPPSIYILGERNIFVLTEGGKLRMMQKFEFSPSCFLPYTSVSEGSINCLVATHSSSLMVYSDMTLKWAAQLSNIPIQLKVARINNLDGVIVTLDEHGQLSCCYLGTDPAMFTVPSSEVREIDYKKLDQEMKHLQEIIKKDANKYSVMPSLSKSDDDISIHVSVPFNLDEHSRAAEVEIEEEDPIPSITVKIQLKCKIHVNNVRVNINVELPLVASTNTIKFSSLEPGHPGEAMVVFYMKHTMLPTDLKGWATVVYENTTGAPRVLQADIRLPIRLVVKPCFPVKNANFRITIDTNKPPVNLNDLFPDLLGENAGGAGNALGFRYYGLAPVITVLASKTSQRYRLQSDEFEFMWLVLNELVTRLSSYFASHKQVDFKVSYTGDLPLQEYFVIIERHFECRLTDDNLYKLLADRAAQFRAIQRRLLTRFKDKTPAPLINLDTLIDGTYRQLIAMGDAVEQNTQVKHQMAVRLSAATRLLNLLIRLWQDMSEEEAAVLEATLTPDITESISKGWEETVDASITHLLRTSLSKSAKDQTVNPSPLTLLKDTSKLKKHITLLCDRLGRGAHLVPEGSAGEAARHGETARKAKSAIDSTHTDLGVPLGSKFGEKKNRHRHEGGDLGALRVPTDNKLPPLGGSTGDMEIRKHHTRKDIPDLDELGTDSQRHLVNGSELAGM</sequence>
<evidence type="ECO:0000259" key="5">
    <source>
        <dbReference type="Pfam" id="PF23338"/>
    </source>
</evidence>
<dbReference type="InterPro" id="IPR055363">
    <property type="entry name" value="PTHB1_hp_dom"/>
</dbReference>
<feature type="region of interest" description="Disordered" evidence="1">
    <location>
        <begin position="826"/>
        <end position="895"/>
    </location>
</feature>
<dbReference type="SUPFAM" id="SSF50978">
    <property type="entry name" value="WD40 repeat-like"/>
    <property type="match status" value="1"/>
</dbReference>
<keyword evidence="8" id="KW-1185">Reference proteome</keyword>
<feature type="domain" description="PTHB1 hairpin" evidence="5">
    <location>
        <begin position="638"/>
        <end position="740"/>
    </location>
</feature>